<keyword evidence="1" id="KW-0812">Transmembrane</keyword>
<accession>A0A182MCM7</accession>
<reference evidence="2" key="2">
    <citation type="submission" date="2020-05" db="UniProtKB">
        <authorList>
            <consortium name="EnsemblMetazoa"/>
        </authorList>
    </citation>
    <scope>IDENTIFICATION</scope>
    <source>
        <strain evidence="2">A-37</strain>
    </source>
</reference>
<sequence>MIDFLSWIRFLRRRLLRGMQIGQTHAYEEAGTIGLFLHREPSRTCVNTAPIPPATPRPRHILSTKGWKQVTVREVLEKVAVLLLLLALAVVAIAYLHLRMLPSKHEQGCELYQYMRLR</sequence>
<evidence type="ECO:0000313" key="2">
    <source>
        <dbReference type="EnsemblMetazoa" id="ACUA015033-PA"/>
    </source>
</evidence>
<dbReference type="Proteomes" id="UP000075883">
    <property type="component" value="Unassembled WGS sequence"/>
</dbReference>
<keyword evidence="1" id="KW-1133">Transmembrane helix</keyword>
<proteinExistence type="predicted"/>
<keyword evidence="1" id="KW-0472">Membrane</keyword>
<dbReference type="AlphaFoldDB" id="A0A182MCM7"/>
<organism evidence="2 3">
    <name type="scientific">Anopheles culicifacies</name>
    <dbReference type="NCBI Taxonomy" id="139723"/>
    <lineage>
        <taxon>Eukaryota</taxon>
        <taxon>Metazoa</taxon>
        <taxon>Ecdysozoa</taxon>
        <taxon>Arthropoda</taxon>
        <taxon>Hexapoda</taxon>
        <taxon>Insecta</taxon>
        <taxon>Pterygota</taxon>
        <taxon>Neoptera</taxon>
        <taxon>Endopterygota</taxon>
        <taxon>Diptera</taxon>
        <taxon>Nematocera</taxon>
        <taxon>Culicoidea</taxon>
        <taxon>Culicidae</taxon>
        <taxon>Anophelinae</taxon>
        <taxon>Anopheles</taxon>
        <taxon>culicifacies species complex</taxon>
    </lineage>
</organism>
<name>A0A182MCM7_9DIPT</name>
<keyword evidence="3" id="KW-1185">Reference proteome</keyword>
<dbReference type="EMBL" id="AXCM01009156">
    <property type="status" value="NOT_ANNOTATED_CDS"/>
    <property type="molecule type" value="Genomic_DNA"/>
</dbReference>
<dbReference type="EnsemblMetazoa" id="ACUA015033-RA">
    <property type="protein sequence ID" value="ACUA015033-PA"/>
    <property type="gene ID" value="ACUA015033"/>
</dbReference>
<evidence type="ECO:0000313" key="3">
    <source>
        <dbReference type="Proteomes" id="UP000075883"/>
    </source>
</evidence>
<dbReference type="VEuPathDB" id="VectorBase:ACUA015033"/>
<feature type="transmembrane region" description="Helical" evidence="1">
    <location>
        <begin position="79"/>
        <end position="98"/>
    </location>
</feature>
<protein>
    <submittedName>
        <fullName evidence="2">Uncharacterized protein</fullName>
    </submittedName>
</protein>
<reference evidence="3" key="1">
    <citation type="submission" date="2013-09" db="EMBL/GenBank/DDBJ databases">
        <title>The Genome Sequence of Anopheles culicifacies species A.</title>
        <authorList>
            <consortium name="The Broad Institute Genomics Platform"/>
            <person name="Neafsey D.E."/>
            <person name="Besansky N."/>
            <person name="Howell P."/>
            <person name="Walton C."/>
            <person name="Young S.K."/>
            <person name="Zeng Q."/>
            <person name="Gargeya S."/>
            <person name="Fitzgerald M."/>
            <person name="Haas B."/>
            <person name="Abouelleil A."/>
            <person name="Allen A.W."/>
            <person name="Alvarado L."/>
            <person name="Arachchi H.M."/>
            <person name="Berlin A.M."/>
            <person name="Chapman S.B."/>
            <person name="Gainer-Dewar J."/>
            <person name="Goldberg J."/>
            <person name="Griggs A."/>
            <person name="Gujja S."/>
            <person name="Hansen M."/>
            <person name="Howarth C."/>
            <person name="Imamovic A."/>
            <person name="Ireland A."/>
            <person name="Larimer J."/>
            <person name="McCowan C."/>
            <person name="Murphy C."/>
            <person name="Pearson M."/>
            <person name="Poon T.W."/>
            <person name="Priest M."/>
            <person name="Roberts A."/>
            <person name="Saif S."/>
            <person name="Shea T."/>
            <person name="Sisk P."/>
            <person name="Sykes S."/>
            <person name="Wortman J."/>
            <person name="Nusbaum C."/>
            <person name="Birren B."/>
        </authorList>
    </citation>
    <scope>NUCLEOTIDE SEQUENCE [LARGE SCALE GENOMIC DNA]</scope>
    <source>
        <strain evidence="3">A-37</strain>
    </source>
</reference>
<evidence type="ECO:0000256" key="1">
    <source>
        <dbReference type="SAM" id="Phobius"/>
    </source>
</evidence>